<feature type="region of interest" description="Disordered" evidence="3">
    <location>
        <begin position="1"/>
        <end position="62"/>
    </location>
</feature>
<dbReference type="GO" id="GO:0008270">
    <property type="term" value="F:zinc ion binding"/>
    <property type="evidence" value="ECO:0007669"/>
    <property type="project" value="InterPro"/>
</dbReference>
<dbReference type="GO" id="GO:0005634">
    <property type="term" value="C:nucleus"/>
    <property type="evidence" value="ECO:0007669"/>
    <property type="project" value="UniProtKB-SubCell"/>
</dbReference>
<dbReference type="CDD" id="cd00067">
    <property type="entry name" value="GAL4"/>
    <property type="match status" value="1"/>
</dbReference>
<evidence type="ECO:0000256" key="2">
    <source>
        <dbReference type="ARBA" id="ARBA00023242"/>
    </source>
</evidence>
<accession>A0A0C3FXA1</accession>
<dbReference type="PANTHER" id="PTHR37534:SF20">
    <property type="entry name" value="PRO1A C6 ZINK-FINGER PROTEIN"/>
    <property type="match status" value="1"/>
</dbReference>
<proteinExistence type="predicted"/>
<keyword evidence="2" id="KW-0539">Nucleus</keyword>
<dbReference type="InterPro" id="IPR001138">
    <property type="entry name" value="Zn2Cys6_DnaBD"/>
</dbReference>
<dbReference type="EMBL" id="KN832988">
    <property type="protein sequence ID" value="KIM84169.1"/>
    <property type="molecule type" value="Genomic_DNA"/>
</dbReference>
<dbReference type="GO" id="GO:0000981">
    <property type="term" value="F:DNA-binding transcription factor activity, RNA polymerase II-specific"/>
    <property type="evidence" value="ECO:0007669"/>
    <property type="project" value="InterPro"/>
</dbReference>
<feature type="compositionally biased region" description="Low complexity" evidence="3">
    <location>
        <begin position="147"/>
        <end position="159"/>
    </location>
</feature>
<gene>
    <name evidence="5" type="ORF">PILCRDRAFT_6451</name>
</gene>
<dbReference type="PROSITE" id="PS00463">
    <property type="entry name" value="ZN2_CY6_FUNGAL_1"/>
    <property type="match status" value="1"/>
</dbReference>
<dbReference type="SMART" id="SM00066">
    <property type="entry name" value="GAL4"/>
    <property type="match status" value="1"/>
</dbReference>
<evidence type="ECO:0000313" key="6">
    <source>
        <dbReference type="Proteomes" id="UP000054166"/>
    </source>
</evidence>
<feature type="region of interest" description="Disordered" evidence="3">
    <location>
        <begin position="133"/>
        <end position="235"/>
    </location>
</feature>
<dbReference type="Pfam" id="PF11951">
    <property type="entry name" value="Fungal_trans_2"/>
    <property type="match status" value="1"/>
</dbReference>
<comment type="subcellular location">
    <subcellularLocation>
        <location evidence="1">Nucleus</location>
    </subcellularLocation>
</comment>
<evidence type="ECO:0000256" key="3">
    <source>
        <dbReference type="SAM" id="MobiDB-lite"/>
    </source>
</evidence>
<dbReference type="InterPro" id="IPR021858">
    <property type="entry name" value="Fun_TF"/>
</dbReference>
<dbReference type="InParanoid" id="A0A0C3FXA1"/>
<evidence type="ECO:0000259" key="4">
    <source>
        <dbReference type="PROSITE" id="PS50048"/>
    </source>
</evidence>
<dbReference type="InterPro" id="IPR036864">
    <property type="entry name" value="Zn2-C6_fun-type_DNA-bd_sf"/>
</dbReference>
<feature type="compositionally biased region" description="Low complexity" evidence="3">
    <location>
        <begin position="1"/>
        <end position="34"/>
    </location>
</feature>
<feature type="compositionally biased region" description="Pro residues" evidence="3">
    <location>
        <begin position="160"/>
        <end position="175"/>
    </location>
</feature>
<dbReference type="PROSITE" id="PS50048">
    <property type="entry name" value="ZN2_CY6_FUNGAL_2"/>
    <property type="match status" value="1"/>
</dbReference>
<evidence type="ECO:0000313" key="5">
    <source>
        <dbReference type="EMBL" id="KIM84169.1"/>
    </source>
</evidence>
<name>A0A0C3FXA1_PILCF</name>
<dbReference type="PANTHER" id="PTHR37534">
    <property type="entry name" value="TRANSCRIPTIONAL ACTIVATOR PROTEIN UGA3"/>
    <property type="match status" value="1"/>
</dbReference>
<sequence length="724" mass="79919">MAFRTTNSSGTASGSQSPSSPTSSNTSPASRTSQLSMGKEGDGQPAGNGRITPNRARIDMPRSLSATKGGCWTCRLRRKKCDEQRVEETGACETCRRLQIECLGWGSKRPEWMKDKKAQDEYKAKIKATLLSNNMIRGQPRPPAQSTPPSAASTAATPSRPYPSRSPPAASPRPRPSSSSMNRDSDYRHHSRQNTVVPPISGRAHRRSYHGGFQPNVEPATTSSSQLYHQSAGSYSDPNVASLDISSIFPPTDMSFPPSTLNPPEIGNFDQFSLTVPFTFDSQPQQVASNPGPNAVQQEHVLYYFEHVRKMQYIFAGSNLVTNIIYSIILEEPQGAVTNAVCALASLHSSRMQVAQFANPNPEHAFAQYFYNEAWTHVANSKQTLGHYTDSDAIAALHLVSYSLLSRGTTDWRYMLEVACEWLNQTGLTVDEQPRYTMSNMSSSRQFAVKATMWLDIVSSITLMRPPKFLALYRRLFGNSAGFWAGAGHDDSYELRMDSLTGCPDHVMLGIVEVSALAHWKAQQQQNGCLSVRELIRRGDAIEQQLRTHTEPESFAEVDQAPLHPSLPGANIDYTGSPSMSGLSSPQSMDTTMQFPSEEMRRVIAALFREAVILYLHTVLSDSIPGVPEITSSVDAMVKLLTRLPPSEVDRSLVFPLCLAGCMTDNRARRDLMKGRLQAQDENIGNILQARALVEAVWRQRDGGGGIVDWREMLRNDGLNLLLL</sequence>
<dbReference type="AlphaFoldDB" id="A0A0C3FXA1"/>
<keyword evidence="6" id="KW-1185">Reference proteome</keyword>
<reference evidence="5 6" key="1">
    <citation type="submission" date="2014-04" db="EMBL/GenBank/DDBJ databases">
        <authorList>
            <consortium name="DOE Joint Genome Institute"/>
            <person name="Kuo A."/>
            <person name="Tarkka M."/>
            <person name="Buscot F."/>
            <person name="Kohler A."/>
            <person name="Nagy L.G."/>
            <person name="Floudas D."/>
            <person name="Copeland A."/>
            <person name="Barry K.W."/>
            <person name="Cichocki N."/>
            <person name="Veneault-Fourrey C."/>
            <person name="LaButti K."/>
            <person name="Lindquist E.A."/>
            <person name="Lipzen A."/>
            <person name="Lundell T."/>
            <person name="Morin E."/>
            <person name="Murat C."/>
            <person name="Sun H."/>
            <person name="Tunlid A."/>
            <person name="Henrissat B."/>
            <person name="Grigoriev I.V."/>
            <person name="Hibbett D.S."/>
            <person name="Martin F."/>
            <person name="Nordberg H.P."/>
            <person name="Cantor M.N."/>
            <person name="Hua S.X."/>
        </authorList>
    </citation>
    <scope>NUCLEOTIDE SEQUENCE [LARGE SCALE GENOMIC DNA]</scope>
    <source>
        <strain evidence="5 6">F 1598</strain>
    </source>
</reference>
<protein>
    <recommendedName>
        <fullName evidence="4">Zn(2)-C6 fungal-type domain-containing protein</fullName>
    </recommendedName>
</protein>
<dbReference type="OrthoDB" id="5419315at2759"/>
<dbReference type="SUPFAM" id="SSF57701">
    <property type="entry name" value="Zn2/Cys6 DNA-binding domain"/>
    <property type="match status" value="1"/>
</dbReference>
<reference evidence="6" key="2">
    <citation type="submission" date="2015-01" db="EMBL/GenBank/DDBJ databases">
        <title>Evolutionary Origins and Diversification of the Mycorrhizal Mutualists.</title>
        <authorList>
            <consortium name="DOE Joint Genome Institute"/>
            <consortium name="Mycorrhizal Genomics Consortium"/>
            <person name="Kohler A."/>
            <person name="Kuo A."/>
            <person name="Nagy L.G."/>
            <person name="Floudas D."/>
            <person name="Copeland A."/>
            <person name="Barry K.W."/>
            <person name="Cichocki N."/>
            <person name="Veneault-Fourrey C."/>
            <person name="LaButti K."/>
            <person name="Lindquist E.A."/>
            <person name="Lipzen A."/>
            <person name="Lundell T."/>
            <person name="Morin E."/>
            <person name="Murat C."/>
            <person name="Riley R."/>
            <person name="Ohm R."/>
            <person name="Sun H."/>
            <person name="Tunlid A."/>
            <person name="Henrissat B."/>
            <person name="Grigoriev I.V."/>
            <person name="Hibbett D.S."/>
            <person name="Martin F."/>
        </authorList>
    </citation>
    <scope>NUCLEOTIDE SEQUENCE [LARGE SCALE GENOMIC DNA]</scope>
    <source>
        <strain evidence="6">F 1598</strain>
    </source>
</reference>
<dbReference type="Proteomes" id="UP000054166">
    <property type="component" value="Unassembled WGS sequence"/>
</dbReference>
<dbReference type="HOGENOM" id="CLU_013536_0_0_1"/>
<dbReference type="Pfam" id="PF00172">
    <property type="entry name" value="Zn_clus"/>
    <property type="match status" value="1"/>
</dbReference>
<feature type="compositionally biased region" description="Polar residues" evidence="3">
    <location>
        <begin position="219"/>
        <end position="235"/>
    </location>
</feature>
<dbReference type="STRING" id="765440.A0A0C3FXA1"/>
<feature type="domain" description="Zn(2)-C6 fungal-type" evidence="4">
    <location>
        <begin position="70"/>
        <end position="102"/>
    </location>
</feature>
<organism evidence="5 6">
    <name type="scientific">Piloderma croceum (strain F 1598)</name>
    <dbReference type="NCBI Taxonomy" id="765440"/>
    <lineage>
        <taxon>Eukaryota</taxon>
        <taxon>Fungi</taxon>
        <taxon>Dikarya</taxon>
        <taxon>Basidiomycota</taxon>
        <taxon>Agaricomycotina</taxon>
        <taxon>Agaricomycetes</taxon>
        <taxon>Agaricomycetidae</taxon>
        <taxon>Atheliales</taxon>
        <taxon>Atheliaceae</taxon>
        <taxon>Piloderma</taxon>
    </lineage>
</organism>
<evidence type="ECO:0000256" key="1">
    <source>
        <dbReference type="ARBA" id="ARBA00004123"/>
    </source>
</evidence>